<evidence type="ECO:0000256" key="1">
    <source>
        <dbReference type="SAM" id="SignalP"/>
    </source>
</evidence>
<dbReference type="InterPro" id="IPR039424">
    <property type="entry name" value="SBP_5"/>
</dbReference>
<dbReference type="RefSeq" id="WP_166053216.1">
    <property type="nucleotide sequence ID" value="NZ_JAAMPJ010000012.1"/>
</dbReference>
<dbReference type="EMBL" id="JAAMPJ010000012">
    <property type="protein sequence ID" value="NGY64424.1"/>
    <property type="molecule type" value="Genomic_DNA"/>
</dbReference>
<dbReference type="PANTHER" id="PTHR30290">
    <property type="entry name" value="PERIPLASMIC BINDING COMPONENT OF ABC TRANSPORTER"/>
    <property type="match status" value="1"/>
</dbReference>
<dbReference type="PROSITE" id="PS51257">
    <property type="entry name" value="PROKAR_LIPOPROTEIN"/>
    <property type="match status" value="1"/>
</dbReference>
<dbReference type="PANTHER" id="PTHR30290:SF65">
    <property type="entry name" value="MONOACYL PHOSPHATIDYLINOSITOL TETRAMANNOSIDE-BINDING PROTEIN LPQW-RELATED"/>
    <property type="match status" value="1"/>
</dbReference>
<keyword evidence="4" id="KW-1185">Reference proteome</keyword>
<feature type="domain" description="Solute-binding protein family 5" evidence="2">
    <location>
        <begin position="81"/>
        <end position="421"/>
    </location>
</feature>
<dbReference type="Gene3D" id="3.40.190.10">
    <property type="entry name" value="Periplasmic binding protein-like II"/>
    <property type="match status" value="1"/>
</dbReference>
<organism evidence="3 4">
    <name type="scientific">Lentzea alba</name>
    <dbReference type="NCBI Taxonomy" id="2714351"/>
    <lineage>
        <taxon>Bacteria</taxon>
        <taxon>Bacillati</taxon>
        <taxon>Actinomycetota</taxon>
        <taxon>Actinomycetes</taxon>
        <taxon>Pseudonocardiales</taxon>
        <taxon>Pseudonocardiaceae</taxon>
        <taxon>Lentzea</taxon>
    </lineage>
</organism>
<evidence type="ECO:0000313" key="3">
    <source>
        <dbReference type="EMBL" id="NGY64424.1"/>
    </source>
</evidence>
<dbReference type="GO" id="GO:1904680">
    <property type="term" value="F:peptide transmembrane transporter activity"/>
    <property type="evidence" value="ECO:0007669"/>
    <property type="project" value="TreeGrafter"/>
</dbReference>
<proteinExistence type="predicted"/>
<comment type="caution">
    <text evidence="3">The sequence shown here is derived from an EMBL/GenBank/DDBJ whole genome shotgun (WGS) entry which is preliminary data.</text>
</comment>
<dbReference type="GO" id="GO:0043190">
    <property type="term" value="C:ATP-binding cassette (ABC) transporter complex"/>
    <property type="evidence" value="ECO:0007669"/>
    <property type="project" value="InterPro"/>
</dbReference>
<dbReference type="InterPro" id="IPR030678">
    <property type="entry name" value="Peptide/Ni-bd"/>
</dbReference>
<feature type="chain" id="PRO_5028877984" evidence="1">
    <location>
        <begin position="24"/>
        <end position="499"/>
    </location>
</feature>
<protein>
    <submittedName>
        <fullName evidence="3">ABC transporter substrate-binding protein</fullName>
    </submittedName>
</protein>
<dbReference type="GO" id="GO:0015833">
    <property type="term" value="P:peptide transport"/>
    <property type="evidence" value="ECO:0007669"/>
    <property type="project" value="TreeGrafter"/>
</dbReference>
<dbReference type="GO" id="GO:0042597">
    <property type="term" value="C:periplasmic space"/>
    <property type="evidence" value="ECO:0007669"/>
    <property type="project" value="UniProtKB-ARBA"/>
</dbReference>
<dbReference type="PIRSF" id="PIRSF002741">
    <property type="entry name" value="MppA"/>
    <property type="match status" value="1"/>
</dbReference>
<dbReference type="SUPFAM" id="SSF53850">
    <property type="entry name" value="Periplasmic binding protein-like II"/>
    <property type="match status" value="1"/>
</dbReference>
<sequence length="499" mass="51430">MRSSRRRLAAGLLLVPLVSGCFAATGSSSSDSDSGQSGRLRIALAFPPTQNYSPYGLDAYSLSKLGVAEGLTRLDTSGTAAPALAESWTSEPDGRNWVFTLRKAKFQDGTDLTPAAAAAALTSASQVKPLPPALAGVTLTAEPVGANQVRITTGAPDPVLPQRLSNPTLSVFSPKAYEKKDSVSPVGTGTGPFTITQTAGATGATLERFDGYWGGRAEAPGIDVKFIADGTARANALRSGEADIAEAVPVSQAGSLDKSAVNETSTARLVSLHLNATAGPFTDPALRAAARAAIDSSVLAKDVFEGRADPGQGLFGPALSWAAGKRVAPAGQAQPAAVKGTSITLATYDNRPELPETAQVLQQQLQRAGFTVKLEVRESSRLLGDALAGKFDAVLGSRNMMLDTGDPVSVLASDFTCAGSYNLSRLCDKAVDEAVAKAQAVADPGQRQSAAMAAEAAVLGTDAVVPLVHQKTIVGVGPSARNVVFDPYERLLVSTGTRR</sequence>
<accession>A0A7C9RWA1</accession>
<dbReference type="AlphaFoldDB" id="A0A7C9RWA1"/>
<dbReference type="Pfam" id="PF00496">
    <property type="entry name" value="SBP_bac_5"/>
    <property type="match status" value="1"/>
</dbReference>
<dbReference type="InterPro" id="IPR000914">
    <property type="entry name" value="SBP_5_dom"/>
</dbReference>
<name>A0A7C9RWA1_9PSEU</name>
<keyword evidence="1" id="KW-0732">Signal</keyword>
<dbReference type="Proteomes" id="UP000481360">
    <property type="component" value="Unassembled WGS sequence"/>
</dbReference>
<dbReference type="Gene3D" id="3.10.105.10">
    <property type="entry name" value="Dipeptide-binding Protein, Domain 3"/>
    <property type="match status" value="1"/>
</dbReference>
<gene>
    <name evidence="3" type="ORF">G7043_36495</name>
</gene>
<evidence type="ECO:0000313" key="4">
    <source>
        <dbReference type="Proteomes" id="UP000481360"/>
    </source>
</evidence>
<feature type="signal peptide" evidence="1">
    <location>
        <begin position="1"/>
        <end position="23"/>
    </location>
</feature>
<evidence type="ECO:0000259" key="2">
    <source>
        <dbReference type="Pfam" id="PF00496"/>
    </source>
</evidence>
<reference evidence="3 4" key="1">
    <citation type="submission" date="2020-03" db="EMBL/GenBank/DDBJ databases">
        <title>Isolation and identification of active actinomycetes.</title>
        <authorList>
            <person name="Sun X."/>
        </authorList>
    </citation>
    <scope>NUCLEOTIDE SEQUENCE [LARGE SCALE GENOMIC DNA]</scope>
    <source>
        <strain evidence="3 4">NEAU-D13</strain>
    </source>
</reference>